<protein>
    <submittedName>
        <fullName evidence="1">Uncharacterized protein</fullName>
    </submittedName>
</protein>
<comment type="caution">
    <text evidence="1">The sequence shown here is derived from an EMBL/GenBank/DDBJ whole genome shotgun (WGS) entry which is preliminary data.</text>
</comment>
<evidence type="ECO:0000313" key="1">
    <source>
        <dbReference type="EMBL" id="KAI9896587.1"/>
    </source>
</evidence>
<proteinExistence type="predicted"/>
<evidence type="ECO:0000313" key="2">
    <source>
        <dbReference type="Proteomes" id="UP001163324"/>
    </source>
</evidence>
<name>A0ACC0URL7_9HYPO</name>
<gene>
    <name evidence="1" type="ORF">N3K66_008759</name>
</gene>
<organism evidence="1 2">
    <name type="scientific">Trichothecium roseum</name>
    <dbReference type="NCBI Taxonomy" id="47278"/>
    <lineage>
        <taxon>Eukaryota</taxon>
        <taxon>Fungi</taxon>
        <taxon>Dikarya</taxon>
        <taxon>Ascomycota</taxon>
        <taxon>Pezizomycotina</taxon>
        <taxon>Sordariomycetes</taxon>
        <taxon>Hypocreomycetidae</taxon>
        <taxon>Hypocreales</taxon>
        <taxon>Hypocreales incertae sedis</taxon>
        <taxon>Trichothecium</taxon>
    </lineage>
</organism>
<accession>A0ACC0URL7</accession>
<dbReference type="Proteomes" id="UP001163324">
    <property type="component" value="Chromosome 9"/>
</dbReference>
<reference evidence="1" key="1">
    <citation type="submission" date="2022-10" db="EMBL/GenBank/DDBJ databases">
        <title>Complete Genome of Trichothecium roseum strain YXFP-22015, a Plant Pathogen Isolated from Citrus.</title>
        <authorList>
            <person name="Wang Y."/>
            <person name="Zhu L."/>
        </authorList>
    </citation>
    <scope>NUCLEOTIDE SEQUENCE</scope>
    <source>
        <strain evidence="1">YXFP-22015</strain>
    </source>
</reference>
<sequence length="528" mass="57556">MSAETNNPMERLTEQFRGLVDEALIQAIGSDYDLKNPFQFRLAHDTLQSIADTVSFDEATGFNPSGLSEPQDDVVDNKAAGDVASQSTASTSQTFSLAHVTENSSTDNSSEAAYVVPKLTTFNAESGEAKTLYLRKMFAGLKEYDITYALKKTDGDFQGALDHLLNVQHLQSTGQQTKGIDAFFSEEDDAKPAKGSKKSRRKAKQKSKGDSPDFELPAKNPENEIKYQDEIAFIADRINVPYGEVSDVYHRKKHLGGATVVELLDKYISLGIKTEGAEGIKQAKQLASEHANVPEKYMPTLVQMADSDKTFANDIATLLSKHFSKNPWKQKLDLTHRLTPLPDEELDSALPTGTPKKRGSPTASPTLGPVDYGEATKCAVDSSHARRDAESYAAQLHRRGAGNHLYRQAAVVYSDRARESARVGAAATSSAADALVSQQSTLNQTDLHGVYVRDGVRIARQRVNAWWQGLGEGRSRRAKEEGFTVITGVGKHSAGGVSQLRKAVAAALLQDGWKLTVETGRFVVNGRH</sequence>
<keyword evidence="2" id="KW-1185">Reference proteome</keyword>
<dbReference type="EMBL" id="CM047948">
    <property type="protein sequence ID" value="KAI9896587.1"/>
    <property type="molecule type" value="Genomic_DNA"/>
</dbReference>